<gene>
    <name evidence="1" type="ordered locus">HacjB3_01940</name>
    <name evidence="2" type="ORF">C497_17377</name>
</gene>
<dbReference type="eggNOG" id="arCOG04757">
    <property type="taxonomic scope" value="Archaea"/>
</dbReference>
<proteinExistence type="predicted"/>
<keyword evidence="4" id="KW-1185">Reference proteome</keyword>
<dbReference type="PATRIC" id="fig|795797.18.peg.393"/>
<dbReference type="RefSeq" id="WP_008418507.1">
    <property type="nucleotide sequence ID" value="NC_014297.1"/>
</dbReference>
<dbReference type="Proteomes" id="UP000000390">
    <property type="component" value="Chromosome"/>
</dbReference>
<sequence length="131" mass="13984">MDCATCGGDTLLVSAPDLGAYLPGEPETVSVCRSCLSVAPAETEPTDDRTAVAALSTGLPDDPDTALALALFVTLCESLALYRSEIEVLVERIERAGVDPLSALDYLQEDPALDLALDVERRRHQLVQLLD</sequence>
<evidence type="ECO:0000313" key="2">
    <source>
        <dbReference type="EMBL" id="ELY34173.1"/>
    </source>
</evidence>
<dbReference type="InterPro" id="IPR046243">
    <property type="entry name" value="DUF6276"/>
</dbReference>
<evidence type="ECO:0000313" key="4">
    <source>
        <dbReference type="Proteomes" id="UP000011645"/>
    </source>
</evidence>
<evidence type="ECO:0000313" key="3">
    <source>
        <dbReference type="Proteomes" id="UP000000390"/>
    </source>
</evidence>
<dbReference type="HOGENOM" id="CLU_152338_0_0_2"/>
<reference evidence="2 4" key="2">
    <citation type="journal article" date="2014" name="PLoS Genet.">
        <title>Phylogenetically driven sequencing of extremely halophilic archaea reveals strategies for static and dynamic osmo-response.</title>
        <authorList>
            <person name="Becker E.A."/>
            <person name="Seitzer P.M."/>
            <person name="Tritt A."/>
            <person name="Larsen D."/>
            <person name="Krusor M."/>
            <person name="Yao A.I."/>
            <person name="Wu D."/>
            <person name="Madern D."/>
            <person name="Eisen J.A."/>
            <person name="Darling A.E."/>
            <person name="Facciotti M.T."/>
        </authorList>
    </citation>
    <scope>NUCLEOTIDE SEQUENCE [LARGE SCALE GENOMIC DNA]</scope>
    <source>
        <strain evidence="2">B3</strain>
        <strain evidence="4">DSM 18796 / CECT 7217 / JCM 14584 / KCTC 4019 / B3</strain>
    </source>
</reference>
<dbReference type="STRING" id="795797.HacjB3_01940"/>
<dbReference type="EMBL" id="AOHV01000042">
    <property type="protein sequence ID" value="ELY34173.1"/>
    <property type="molecule type" value="Genomic_DNA"/>
</dbReference>
<dbReference type="Pfam" id="PF19792">
    <property type="entry name" value="DUF6276"/>
    <property type="match status" value="1"/>
</dbReference>
<organism evidence="1 3">
    <name type="scientific">Halalkalicoccus jeotgali (strain DSM 18796 / CECT 7217 / JCM 14584 / KCTC 4019 / B3)</name>
    <dbReference type="NCBI Taxonomy" id="795797"/>
    <lineage>
        <taxon>Archaea</taxon>
        <taxon>Methanobacteriati</taxon>
        <taxon>Methanobacteriota</taxon>
        <taxon>Stenosarchaea group</taxon>
        <taxon>Halobacteria</taxon>
        <taxon>Halobacteriales</taxon>
        <taxon>Halococcaceae</taxon>
        <taxon>Halalkalicoccus</taxon>
    </lineage>
</organism>
<reference evidence="1 3" key="1">
    <citation type="journal article" date="2010" name="J. Bacteriol.">
        <title>Complete genome sequence of Halalkalicoccus jeotgali B3(T), an extremely halophilic archaeon.</title>
        <authorList>
            <person name="Roh S.W."/>
            <person name="Nam Y.D."/>
            <person name="Nam S.H."/>
            <person name="Choi S.H."/>
            <person name="Park H.S."/>
            <person name="Bae J.W."/>
        </authorList>
    </citation>
    <scope>NUCLEOTIDE SEQUENCE [LARGE SCALE GENOMIC DNA]</scope>
    <source>
        <strain evidence="1">B3</strain>
        <strain evidence="3">DSM 18796 / CECT 7217 / JCM 14584 / KCTC 4019 / B3</strain>
    </source>
</reference>
<evidence type="ECO:0000313" key="1">
    <source>
        <dbReference type="EMBL" id="ADJ13781.1"/>
    </source>
</evidence>
<protein>
    <recommendedName>
        <fullName evidence="5">Small CPxCG-related zinc finger protein</fullName>
    </recommendedName>
</protein>
<dbReference type="Proteomes" id="UP000011645">
    <property type="component" value="Unassembled WGS sequence"/>
</dbReference>
<evidence type="ECO:0008006" key="5">
    <source>
        <dbReference type="Google" id="ProtNLM"/>
    </source>
</evidence>
<name>D8J5X5_HALJB</name>
<accession>D8J5X5</accession>
<dbReference type="EMBL" id="CP002062">
    <property type="protein sequence ID" value="ADJ13781.1"/>
    <property type="molecule type" value="Genomic_DNA"/>
</dbReference>
<dbReference type="AlphaFoldDB" id="D8J5X5"/>
<dbReference type="KEGG" id="hje:HacjB3_01940"/>
<dbReference type="OrthoDB" id="212944at2157"/>
<dbReference type="GeneID" id="9418187"/>